<proteinExistence type="predicted"/>
<keyword evidence="6" id="KW-1185">Reference proteome</keyword>
<dbReference type="SMART" id="SM00255">
    <property type="entry name" value="TIR"/>
    <property type="match status" value="1"/>
</dbReference>
<evidence type="ECO:0000256" key="3">
    <source>
        <dbReference type="ARBA" id="ARBA00022821"/>
    </source>
</evidence>
<dbReference type="InterPro" id="IPR042197">
    <property type="entry name" value="Apaf_helical"/>
</dbReference>
<dbReference type="PROSITE" id="PS50104">
    <property type="entry name" value="TIR"/>
    <property type="match status" value="1"/>
</dbReference>
<dbReference type="PROSITE" id="PS51450">
    <property type="entry name" value="LRR"/>
    <property type="match status" value="1"/>
</dbReference>
<dbReference type="Proteomes" id="UP000077755">
    <property type="component" value="Chromosome 7"/>
</dbReference>
<name>A0AAF0XJE8_DAUCS</name>
<reference evidence="5" key="2">
    <citation type="submission" date="2022-03" db="EMBL/GenBank/DDBJ databases">
        <title>Draft title - Genomic analysis of global carrot germplasm unveils the trajectory of domestication and the origin of high carotenoid orange carrot.</title>
        <authorList>
            <person name="Iorizzo M."/>
            <person name="Ellison S."/>
            <person name="Senalik D."/>
            <person name="Macko-Podgorni A."/>
            <person name="Grzebelus D."/>
            <person name="Bostan H."/>
            <person name="Rolling W."/>
            <person name="Curaba J."/>
            <person name="Simon P."/>
        </authorList>
    </citation>
    <scope>NUCLEOTIDE SEQUENCE</scope>
    <source>
        <tissue evidence="5">Leaf</tissue>
    </source>
</reference>
<dbReference type="InterPro" id="IPR001611">
    <property type="entry name" value="Leu-rich_rpt"/>
</dbReference>
<dbReference type="Gene3D" id="3.40.50.10140">
    <property type="entry name" value="Toll/interleukin-1 receptor homology (TIR) domain"/>
    <property type="match status" value="1"/>
</dbReference>
<dbReference type="Pfam" id="PF23282">
    <property type="entry name" value="WHD_ROQ1"/>
    <property type="match status" value="1"/>
</dbReference>
<gene>
    <name evidence="5" type="ORF">DCAR_0728623</name>
</gene>
<dbReference type="Gene3D" id="3.80.10.10">
    <property type="entry name" value="Ribonuclease Inhibitor"/>
    <property type="match status" value="3"/>
</dbReference>
<dbReference type="SMART" id="SM00364">
    <property type="entry name" value="LRR_BAC"/>
    <property type="match status" value="4"/>
</dbReference>
<dbReference type="InterPro" id="IPR027417">
    <property type="entry name" value="P-loop_NTPase"/>
</dbReference>
<dbReference type="GO" id="GO:0043531">
    <property type="term" value="F:ADP binding"/>
    <property type="evidence" value="ECO:0007669"/>
    <property type="project" value="InterPro"/>
</dbReference>
<dbReference type="SUPFAM" id="SSF52540">
    <property type="entry name" value="P-loop containing nucleoside triphosphate hydrolases"/>
    <property type="match status" value="1"/>
</dbReference>
<dbReference type="Gene3D" id="3.40.50.300">
    <property type="entry name" value="P-loop containing nucleotide triphosphate hydrolases"/>
    <property type="match status" value="1"/>
</dbReference>
<dbReference type="InterPro" id="IPR003593">
    <property type="entry name" value="AAA+_ATPase"/>
</dbReference>
<evidence type="ECO:0000259" key="4">
    <source>
        <dbReference type="PROSITE" id="PS50104"/>
    </source>
</evidence>
<sequence length="1135" mass="129123">MASYPLTSTPTQWDVFLSFRGIDTRHTFTDHLYTALHRTGIRTFRDNPELCSGEVISDTLLQVIQESKTYIVVFSKNYASSPWCLDELVEILNCYKTMQRLVIPVSFEEAFKKHHTRFSTDTLDKWRNALTMVGKLSGKVCMNMSEADIVNEIVDDILLKINPNILDVAKYPVGLDSRVKVITSMLSSGTQGVTKIGIYGMGGVGKTTLAKALYNQLLQGNFQGFSFLANVRETSGTTIGITSLQQQLINDVLKSKTIVQVHNVDQGTSIIRARISLIKVLVVIDDLEHHKQYESLVEPFDSGSLVIITTRHEELLDSVEVEPRYRFMVNELDNAESLTLFTRHAFRNTKPNKTLMVLTKEILRHAGGLPLALEVFGSYLYKRPEIGWQYFVEKLRQRITNSTIQQRLVISLDALESDDPMLKKMFLDIACFFIGRIKEDVVNIMETYYLYADHNIDILRKRSLLTINSKNQIGMHDLLRDIGREVSCNNSPDEPGKHSRLWASKDVFNVLKNHKGTEAIEGIIYNFDCMDTFSNLSFATEAFKRMSKLRFLHLSYLNITGSFEQKLEDLRWLQWYWCPLKYFPSEFHPQKLVVLELHGSTMTEMCLLKLTTTPDFTKLPHLETLVFEGCQSLVTVDISIGSLARLVSLNLGGCVNLTSLEDNICNLKALEVLNIQYCSSLKALPVELGNIESLKELNAEGLSIVRLPDSIGCLRKLVNLRLMYNKNLEILPHTICNLRALEVLNIGCCYSLTALPKNLADIESLKELDASSLSLSRLPDSIGYLSKLVELKLSSNFDLETLPDTIFNMRSLEILNISACERLETLPDQLWKIPRLRELVASTFPLLRNLPDIQSSQAALSLKRLDLSLNILSALPSGIDLLLNLEHLNLSHCHYLLSVPELPTKLKQIVACGCESLKKLPNLLNLKQLETLDLGNCSNLREIQGLKDLSSLLELFMQGCNSFFLKHTLADHLFQIYSGFEHHTAIYIRSREFPDWINESPYWIGQSSKFRSMMTLDLPANVSQNFLAMILCFQNLGTIQDHPIFYSVKNNTQDFTVEKSYISNYHEVQIVIVPKSIFPIRDGDDRVEISTTRGEIFGIHLLHETDIMMIDDYNQWRSEVETSGCTCPLWFLKKQ</sequence>
<dbReference type="EMBL" id="CP093349">
    <property type="protein sequence ID" value="WOH09168.1"/>
    <property type="molecule type" value="Genomic_DNA"/>
</dbReference>
<keyword evidence="1" id="KW-0433">Leucine-rich repeat</keyword>
<dbReference type="InterPro" id="IPR055414">
    <property type="entry name" value="LRR_R13L4/SHOC2-like"/>
</dbReference>
<feature type="domain" description="TIR" evidence="4">
    <location>
        <begin position="11"/>
        <end position="161"/>
    </location>
</feature>
<protein>
    <recommendedName>
        <fullName evidence="4">TIR domain-containing protein</fullName>
    </recommendedName>
</protein>
<evidence type="ECO:0000313" key="6">
    <source>
        <dbReference type="Proteomes" id="UP000077755"/>
    </source>
</evidence>
<dbReference type="InterPro" id="IPR000157">
    <property type="entry name" value="TIR_dom"/>
</dbReference>
<evidence type="ECO:0000256" key="1">
    <source>
        <dbReference type="ARBA" id="ARBA00022614"/>
    </source>
</evidence>
<dbReference type="PANTHER" id="PTHR11017:SF271">
    <property type="entry name" value="DISEASE RESISTANCE PROTEIN (TIR-NBS-LRR CLASS) FAMILY"/>
    <property type="match status" value="1"/>
</dbReference>
<keyword evidence="3" id="KW-0611">Plant defense</keyword>
<dbReference type="Pfam" id="PF00931">
    <property type="entry name" value="NB-ARC"/>
    <property type="match status" value="1"/>
</dbReference>
<dbReference type="GO" id="GO:0007165">
    <property type="term" value="P:signal transduction"/>
    <property type="evidence" value="ECO:0007669"/>
    <property type="project" value="InterPro"/>
</dbReference>
<keyword evidence="2" id="KW-0677">Repeat</keyword>
<organism evidence="5 6">
    <name type="scientific">Daucus carota subsp. sativus</name>
    <name type="common">Carrot</name>
    <dbReference type="NCBI Taxonomy" id="79200"/>
    <lineage>
        <taxon>Eukaryota</taxon>
        <taxon>Viridiplantae</taxon>
        <taxon>Streptophyta</taxon>
        <taxon>Embryophyta</taxon>
        <taxon>Tracheophyta</taxon>
        <taxon>Spermatophyta</taxon>
        <taxon>Magnoliopsida</taxon>
        <taxon>eudicotyledons</taxon>
        <taxon>Gunneridae</taxon>
        <taxon>Pentapetalae</taxon>
        <taxon>asterids</taxon>
        <taxon>campanulids</taxon>
        <taxon>Apiales</taxon>
        <taxon>Apiaceae</taxon>
        <taxon>Apioideae</taxon>
        <taxon>Scandiceae</taxon>
        <taxon>Daucinae</taxon>
        <taxon>Daucus</taxon>
        <taxon>Daucus sect. Daucus</taxon>
    </lineage>
</organism>
<dbReference type="PANTHER" id="PTHR11017">
    <property type="entry name" value="LEUCINE-RICH REPEAT-CONTAINING PROTEIN"/>
    <property type="match status" value="1"/>
</dbReference>
<dbReference type="SMART" id="SM00382">
    <property type="entry name" value="AAA"/>
    <property type="match status" value="1"/>
</dbReference>
<dbReference type="InterPro" id="IPR058192">
    <property type="entry name" value="WHD_ROQ1-like"/>
</dbReference>
<reference evidence="5" key="1">
    <citation type="journal article" date="2016" name="Nat. Genet.">
        <title>A high-quality carrot genome assembly provides new insights into carotenoid accumulation and asterid genome evolution.</title>
        <authorList>
            <person name="Iorizzo M."/>
            <person name="Ellison S."/>
            <person name="Senalik D."/>
            <person name="Zeng P."/>
            <person name="Satapoomin P."/>
            <person name="Huang J."/>
            <person name="Bowman M."/>
            <person name="Iovene M."/>
            <person name="Sanseverino W."/>
            <person name="Cavagnaro P."/>
            <person name="Yildiz M."/>
            <person name="Macko-Podgorni A."/>
            <person name="Moranska E."/>
            <person name="Grzebelus E."/>
            <person name="Grzebelus D."/>
            <person name="Ashrafi H."/>
            <person name="Zheng Z."/>
            <person name="Cheng S."/>
            <person name="Spooner D."/>
            <person name="Van Deynze A."/>
            <person name="Simon P."/>
        </authorList>
    </citation>
    <scope>NUCLEOTIDE SEQUENCE</scope>
    <source>
        <tissue evidence="5">Leaf</tissue>
    </source>
</reference>
<dbReference type="SUPFAM" id="SSF52200">
    <property type="entry name" value="Toll/Interleukin receptor TIR domain"/>
    <property type="match status" value="1"/>
</dbReference>
<evidence type="ECO:0000256" key="2">
    <source>
        <dbReference type="ARBA" id="ARBA00022737"/>
    </source>
</evidence>
<dbReference type="AlphaFoldDB" id="A0AAF0XJE8"/>
<dbReference type="InterPro" id="IPR044974">
    <property type="entry name" value="Disease_R_plants"/>
</dbReference>
<dbReference type="SUPFAM" id="SSF52058">
    <property type="entry name" value="L domain-like"/>
    <property type="match status" value="2"/>
</dbReference>
<dbReference type="Gene3D" id="1.10.8.430">
    <property type="entry name" value="Helical domain of apoptotic protease-activating factors"/>
    <property type="match status" value="1"/>
</dbReference>
<dbReference type="GO" id="GO:0006952">
    <property type="term" value="P:defense response"/>
    <property type="evidence" value="ECO:0007669"/>
    <property type="project" value="UniProtKB-KW"/>
</dbReference>
<dbReference type="InterPro" id="IPR032675">
    <property type="entry name" value="LRR_dom_sf"/>
</dbReference>
<dbReference type="Pfam" id="PF23598">
    <property type="entry name" value="LRR_14"/>
    <property type="match status" value="1"/>
</dbReference>
<accession>A0AAF0XJE8</accession>
<dbReference type="GO" id="GO:0051707">
    <property type="term" value="P:response to other organism"/>
    <property type="evidence" value="ECO:0007669"/>
    <property type="project" value="UniProtKB-ARBA"/>
</dbReference>
<dbReference type="PRINTS" id="PR00364">
    <property type="entry name" value="DISEASERSIST"/>
</dbReference>
<dbReference type="InterPro" id="IPR002182">
    <property type="entry name" value="NB-ARC"/>
</dbReference>
<dbReference type="InterPro" id="IPR035897">
    <property type="entry name" value="Toll_tir_struct_dom_sf"/>
</dbReference>
<evidence type="ECO:0000313" key="5">
    <source>
        <dbReference type="EMBL" id="WOH09168.1"/>
    </source>
</evidence>
<dbReference type="Pfam" id="PF01582">
    <property type="entry name" value="TIR"/>
    <property type="match status" value="1"/>
</dbReference>